<accession>A0ABV7DXD7</accession>
<name>A0ABV7DXD7_9RHOB</name>
<reference evidence="2" key="1">
    <citation type="journal article" date="2019" name="Int. J. Syst. Evol. Microbiol.">
        <title>The Global Catalogue of Microorganisms (GCM) 10K type strain sequencing project: providing services to taxonomists for standard genome sequencing and annotation.</title>
        <authorList>
            <consortium name="The Broad Institute Genomics Platform"/>
            <consortium name="The Broad Institute Genome Sequencing Center for Infectious Disease"/>
            <person name="Wu L."/>
            <person name="Ma J."/>
        </authorList>
    </citation>
    <scope>NUCLEOTIDE SEQUENCE [LARGE SCALE GENOMIC DNA]</scope>
    <source>
        <strain evidence="2">KCTC 62102</strain>
    </source>
</reference>
<proteinExistence type="predicted"/>
<dbReference type="RefSeq" id="WP_197642104.1">
    <property type="nucleotide sequence ID" value="NZ_JAEACP010000003.1"/>
</dbReference>
<evidence type="ECO:0000313" key="2">
    <source>
        <dbReference type="Proteomes" id="UP001595445"/>
    </source>
</evidence>
<dbReference type="PIRSF" id="PIRSF032131">
    <property type="entry name" value="UCP032131"/>
    <property type="match status" value="1"/>
</dbReference>
<dbReference type="InterPro" id="IPR009562">
    <property type="entry name" value="DUF1178"/>
</dbReference>
<evidence type="ECO:0000313" key="1">
    <source>
        <dbReference type="EMBL" id="MFC3087813.1"/>
    </source>
</evidence>
<gene>
    <name evidence="1" type="ORF">ACFOD6_17325</name>
</gene>
<dbReference type="Proteomes" id="UP001595445">
    <property type="component" value="Unassembled WGS sequence"/>
</dbReference>
<dbReference type="EMBL" id="JBHRSM010000026">
    <property type="protein sequence ID" value="MFC3087813.1"/>
    <property type="molecule type" value="Genomic_DNA"/>
</dbReference>
<sequence length="141" mass="15226">MIRYSLKCAAGHGFESWFQGAEAFASLQGAGQLACPVCGDTKVEKELMAPSVRSARKQEAAPSLRDPASEVEAAIAALRKQIEENSEYVGVNFAAEARRIHAGEAPERSIHGEAKLDDARQLIEEGLPVAPLPFLPQRKVN</sequence>
<dbReference type="Pfam" id="PF06676">
    <property type="entry name" value="DUF1178"/>
    <property type="match status" value="1"/>
</dbReference>
<comment type="caution">
    <text evidence="1">The sequence shown here is derived from an EMBL/GenBank/DDBJ whole genome shotgun (WGS) entry which is preliminary data.</text>
</comment>
<keyword evidence="2" id="KW-1185">Reference proteome</keyword>
<protein>
    <submittedName>
        <fullName evidence="1">DUF1178 family protein</fullName>
    </submittedName>
</protein>
<organism evidence="1 2">
    <name type="scientific">Tabrizicola soli</name>
    <dbReference type="NCBI Taxonomy" id="2185115"/>
    <lineage>
        <taxon>Bacteria</taxon>
        <taxon>Pseudomonadati</taxon>
        <taxon>Pseudomonadota</taxon>
        <taxon>Alphaproteobacteria</taxon>
        <taxon>Rhodobacterales</taxon>
        <taxon>Paracoccaceae</taxon>
        <taxon>Tabrizicola</taxon>
    </lineage>
</organism>